<evidence type="ECO:0000256" key="1">
    <source>
        <dbReference type="SAM" id="Phobius"/>
    </source>
</evidence>
<sequence length="30" mass="3137">MDIGLKVVLICAGFMAICVVLGMIGKKLAE</sequence>
<evidence type="ECO:0000313" key="3">
    <source>
        <dbReference type="Proteomes" id="UP000006034"/>
    </source>
</evidence>
<reference evidence="2 3" key="1">
    <citation type="submission" date="2010-10" db="EMBL/GenBank/DDBJ databases">
        <authorList>
            <consortium name="The Broad Institute Genome Sequencing Platform"/>
            <person name="Ward D."/>
            <person name="Earl A."/>
            <person name="Feldgarden M."/>
            <person name="Young S.K."/>
            <person name="Gargeya S."/>
            <person name="Zeng Q."/>
            <person name="Alvarado L."/>
            <person name="Berlin A."/>
            <person name="Bochicchio J."/>
            <person name="Chapman S.B."/>
            <person name="Chen Z."/>
            <person name="Freedman E."/>
            <person name="Gellesch M."/>
            <person name="Goldberg J."/>
            <person name="Griggs A."/>
            <person name="Gujja S."/>
            <person name="Heilman E."/>
            <person name="Heiman D."/>
            <person name="Howarth C."/>
            <person name="Mehta T."/>
            <person name="Neiman D."/>
            <person name="Pearson M."/>
            <person name="Roberts A."/>
            <person name="Saif S."/>
            <person name="Shea T."/>
            <person name="Shenoy N."/>
            <person name="Sisk P."/>
            <person name="Stolte C."/>
            <person name="Sykes S."/>
            <person name="White J."/>
            <person name="Yandava C."/>
            <person name="Allen-Vercoe E."/>
            <person name="Sibley C."/>
            <person name="Ambrose C.E."/>
            <person name="Strauss J."/>
            <person name="Daigneault M."/>
            <person name="Haas B."/>
            <person name="Nusbaum C."/>
            <person name="Birren B."/>
        </authorList>
    </citation>
    <scope>NUCLEOTIDE SEQUENCE [LARGE SCALE GENOMIC DNA]</scope>
    <source>
        <strain evidence="2 3">3_1_6</strain>
    </source>
</reference>
<dbReference type="Proteomes" id="UP000006034">
    <property type="component" value="Unassembled WGS sequence"/>
</dbReference>
<protein>
    <submittedName>
        <fullName evidence="2">Uncharacterized protein</fullName>
    </submittedName>
</protein>
<organism evidence="2 3">
    <name type="scientific">Bilophila wadsworthia (strain 3_1_6)</name>
    <dbReference type="NCBI Taxonomy" id="563192"/>
    <lineage>
        <taxon>Bacteria</taxon>
        <taxon>Pseudomonadati</taxon>
        <taxon>Thermodesulfobacteriota</taxon>
        <taxon>Desulfovibrionia</taxon>
        <taxon>Desulfovibrionales</taxon>
        <taxon>Desulfovibrionaceae</taxon>
        <taxon>Bilophila</taxon>
    </lineage>
</organism>
<feature type="transmembrane region" description="Helical" evidence="1">
    <location>
        <begin position="7"/>
        <end position="25"/>
    </location>
</feature>
<keyword evidence="1" id="KW-0472">Membrane</keyword>
<comment type="caution">
    <text evidence="2">The sequence shown here is derived from an EMBL/GenBank/DDBJ whole genome shotgun (WGS) entry which is preliminary data.</text>
</comment>
<keyword evidence="1" id="KW-0812">Transmembrane</keyword>
<dbReference type="AlphaFoldDB" id="S2KWV3"/>
<keyword evidence="1" id="KW-1133">Transmembrane helix</keyword>
<evidence type="ECO:0000313" key="2">
    <source>
        <dbReference type="EMBL" id="EPC05776.1"/>
    </source>
</evidence>
<gene>
    <name evidence="2" type="ORF">HMPREF0179_05061</name>
</gene>
<name>S2KWV3_BILW3</name>
<reference evidence="2 3" key="2">
    <citation type="submission" date="2013-04" db="EMBL/GenBank/DDBJ databases">
        <title>The Genome Sequence of Bilophila wadsworthia 3_1_6.</title>
        <authorList>
            <consortium name="The Broad Institute Genomics Platform"/>
            <person name="Earl A."/>
            <person name="Ward D."/>
            <person name="Feldgarden M."/>
            <person name="Gevers D."/>
            <person name="Sibley C."/>
            <person name="Strauss J."/>
            <person name="Allen-Vercoe E."/>
            <person name="Walker B."/>
            <person name="Young S."/>
            <person name="Zeng Q."/>
            <person name="Gargeya S."/>
            <person name="Fitzgerald M."/>
            <person name="Haas B."/>
            <person name="Abouelleil A."/>
            <person name="Allen A.W."/>
            <person name="Alvarado L."/>
            <person name="Arachchi H.M."/>
            <person name="Berlin A.M."/>
            <person name="Chapman S.B."/>
            <person name="Gainer-Dewar J."/>
            <person name="Goldberg J."/>
            <person name="Griggs A."/>
            <person name="Gujja S."/>
            <person name="Hansen M."/>
            <person name="Howarth C."/>
            <person name="Imamovic A."/>
            <person name="Ireland A."/>
            <person name="Larimer J."/>
            <person name="McCowan C."/>
            <person name="Murphy C."/>
            <person name="Pearson M."/>
            <person name="Poon T.W."/>
            <person name="Priest M."/>
            <person name="Roberts A."/>
            <person name="Saif S."/>
            <person name="Shea T."/>
            <person name="Sisk P."/>
            <person name="Sykes S."/>
            <person name="Wortman J."/>
            <person name="Nusbaum C."/>
            <person name="Birren B."/>
        </authorList>
    </citation>
    <scope>NUCLEOTIDE SEQUENCE [LARGE SCALE GENOMIC DNA]</scope>
    <source>
        <strain evidence="2 3">3_1_6</strain>
    </source>
</reference>
<accession>S2KWV3</accession>
<proteinExistence type="predicted"/>
<dbReference type="HOGENOM" id="CLU_221211_0_0_7"/>
<keyword evidence="3" id="KW-1185">Reference proteome</keyword>
<dbReference type="EMBL" id="ADCP02000001">
    <property type="protein sequence ID" value="EPC05776.1"/>
    <property type="molecule type" value="Genomic_DNA"/>
</dbReference>